<feature type="non-terminal residue" evidence="6">
    <location>
        <position position="439"/>
    </location>
</feature>
<dbReference type="AlphaFoldDB" id="A0A7R9LZ61"/>
<dbReference type="OrthoDB" id="10002959at2759"/>
<keyword evidence="4" id="KW-0645">Protease</keyword>
<proteinExistence type="predicted"/>
<dbReference type="InterPro" id="IPR001254">
    <property type="entry name" value="Trypsin_dom"/>
</dbReference>
<dbReference type="InterPro" id="IPR033116">
    <property type="entry name" value="TRYPSIN_SER"/>
</dbReference>
<comment type="subcellular location">
    <subcellularLocation>
        <location evidence="1">Secreted</location>
    </subcellularLocation>
</comment>
<dbReference type="GO" id="GO:0005576">
    <property type="term" value="C:extracellular region"/>
    <property type="evidence" value="ECO:0007669"/>
    <property type="project" value="UniProtKB-SubCell"/>
</dbReference>
<organism evidence="6">
    <name type="scientific">Oppiella nova</name>
    <dbReference type="NCBI Taxonomy" id="334625"/>
    <lineage>
        <taxon>Eukaryota</taxon>
        <taxon>Metazoa</taxon>
        <taxon>Ecdysozoa</taxon>
        <taxon>Arthropoda</taxon>
        <taxon>Chelicerata</taxon>
        <taxon>Arachnida</taxon>
        <taxon>Acari</taxon>
        <taxon>Acariformes</taxon>
        <taxon>Sarcoptiformes</taxon>
        <taxon>Oribatida</taxon>
        <taxon>Brachypylina</taxon>
        <taxon>Oppioidea</taxon>
        <taxon>Oppiidae</taxon>
        <taxon>Oppiella</taxon>
    </lineage>
</organism>
<keyword evidence="2" id="KW-0964">Secreted</keyword>
<dbReference type="SUPFAM" id="SSF50494">
    <property type="entry name" value="Trypsin-like serine proteases"/>
    <property type="match status" value="1"/>
</dbReference>
<dbReference type="PRINTS" id="PR00722">
    <property type="entry name" value="CHYMOTRYPSIN"/>
</dbReference>
<dbReference type="GO" id="GO:0016485">
    <property type="term" value="P:protein processing"/>
    <property type="evidence" value="ECO:0007669"/>
    <property type="project" value="UniProtKB-ARBA"/>
</dbReference>
<dbReference type="PANTHER" id="PTHR24252">
    <property type="entry name" value="ACROSIN-RELATED"/>
    <property type="match status" value="1"/>
</dbReference>
<evidence type="ECO:0000256" key="4">
    <source>
        <dbReference type="RuleBase" id="RU363034"/>
    </source>
</evidence>
<dbReference type="FunFam" id="2.40.10.10:FF:000047">
    <property type="entry name" value="Trypsin eta"/>
    <property type="match status" value="1"/>
</dbReference>
<evidence type="ECO:0000313" key="7">
    <source>
        <dbReference type="Proteomes" id="UP000728032"/>
    </source>
</evidence>
<dbReference type="EMBL" id="CAJPVJ010004221">
    <property type="protein sequence ID" value="CAG2168414.1"/>
    <property type="molecule type" value="Genomic_DNA"/>
</dbReference>
<dbReference type="PROSITE" id="PS00134">
    <property type="entry name" value="TRYPSIN_HIS"/>
    <property type="match status" value="1"/>
</dbReference>
<dbReference type="Gene3D" id="2.40.10.10">
    <property type="entry name" value="Trypsin-like serine proteases"/>
    <property type="match status" value="1"/>
</dbReference>
<dbReference type="Pfam" id="PF00089">
    <property type="entry name" value="Trypsin"/>
    <property type="match status" value="1"/>
</dbReference>
<dbReference type="InterPro" id="IPR001314">
    <property type="entry name" value="Peptidase_S1A"/>
</dbReference>
<dbReference type="CDD" id="cd00190">
    <property type="entry name" value="Tryp_SPc"/>
    <property type="match status" value="1"/>
</dbReference>
<dbReference type="PROSITE" id="PS00135">
    <property type="entry name" value="TRYPSIN_SER"/>
    <property type="match status" value="1"/>
</dbReference>
<evidence type="ECO:0000313" key="6">
    <source>
        <dbReference type="EMBL" id="CAD7650616.1"/>
    </source>
</evidence>
<dbReference type="Proteomes" id="UP000728032">
    <property type="component" value="Unassembled WGS sequence"/>
</dbReference>
<keyword evidence="4" id="KW-0720">Serine protease</keyword>
<dbReference type="InterPro" id="IPR018114">
    <property type="entry name" value="TRYPSIN_HIS"/>
</dbReference>
<name>A0A7R9LZ61_9ACAR</name>
<dbReference type="SMART" id="SM00020">
    <property type="entry name" value="Tryp_SPc"/>
    <property type="match status" value="1"/>
</dbReference>
<keyword evidence="7" id="KW-1185">Reference proteome</keyword>
<feature type="domain" description="Peptidase S1" evidence="5">
    <location>
        <begin position="207"/>
        <end position="439"/>
    </location>
</feature>
<evidence type="ECO:0000256" key="1">
    <source>
        <dbReference type="ARBA" id="ARBA00004613"/>
    </source>
</evidence>
<gene>
    <name evidence="6" type="ORF">ONB1V03_LOCUS7904</name>
</gene>
<accession>A0A7R9LZ61</accession>
<dbReference type="GO" id="GO:0004252">
    <property type="term" value="F:serine-type endopeptidase activity"/>
    <property type="evidence" value="ECO:0007669"/>
    <property type="project" value="InterPro"/>
</dbReference>
<keyword evidence="3" id="KW-1015">Disulfide bond</keyword>
<sequence>MSTKFKTTQCNRQCSDITKLSNMGFIIGYTDTDKSQHYVSFRYDSNGQTLLPVLNDTDMPFHMKTTGVISDDGIWVPGEQTLYMNSLFDWSRRWTRYRPKRVEYFLGTKIVGLFEVHKEVYAMTANNEVEKYDRMFGTKNKRASEPRLALVLGDRNVHRIYDNKAHSKCLSSATPYSALKGIGSVDWVGLGGGRCGRSHYYGSAHRILGGRVAQTGEFPWIVSLHRSGQFKCAGSIINANTVLTAAHCVSGVMASDVTIRYNTLFNSYKGFKRNVTKLIIHPKYNNQTIDNDIAIVRLSKNLVLGLCNSGSICLPSKSDNISPGDVLTVMGWGLIDTSKSSPILMVVDIPMISLKMCRKQYKYLPKVFKITENMICAGFTSGGQDACSGDSGGPLVKSFDGNVFVLMGIVSKGFGCGLPDKAGVYTKVSNYVDWINANL</sequence>
<reference evidence="6" key="1">
    <citation type="submission" date="2020-11" db="EMBL/GenBank/DDBJ databases">
        <authorList>
            <person name="Tran Van P."/>
        </authorList>
    </citation>
    <scope>NUCLEOTIDE SEQUENCE</scope>
</reference>
<evidence type="ECO:0000256" key="2">
    <source>
        <dbReference type="ARBA" id="ARBA00022525"/>
    </source>
</evidence>
<dbReference type="InterPro" id="IPR043504">
    <property type="entry name" value="Peptidase_S1_PA_chymotrypsin"/>
</dbReference>
<protein>
    <recommendedName>
        <fullName evidence="5">Peptidase S1 domain-containing protein</fullName>
    </recommendedName>
</protein>
<evidence type="ECO:0000256" key="3">
    <source>
        <dbReference type="ARBA" id="ARBA00023157"/>
    </source>
</evidence>
<dbReference type="InterPro" id="IPR009003">
    <property type="entry name" value="Peptidase_S1_PA"/>
</dbReference>
<evidence type="ECO:0000259" key="5">
    <source>
        <dbReference type="PROSITE" id="PS50240"/>
    </source>
</evidence>
<keyword evidence="4" id="KW-0378">Hydrolase</keyword>
<dbReference type="PANTHER" id="PTHR24252:SF7">
    <property type="entry name" value="HYALIN"/>
    <property type="match status" value="1"/>
</dbReference>
<dbReference type="EMBL" id="OC919046">
    <property type="protein sequence ID" value="CAD7650616.1"/>
    <property type="molecule type" value="Genomic_DNA"/>
</dbReference>
<dbReference type="PROSITE" id="PS50240">
    <property type="entry name" value="TRYPSIN_DOM"/>
    <property type="match status" value="1"/>
</dbReference>